<keyword evidence="2" id="KW-1185">Reference proteome</keyword>
<proteinExistence type="predicted"/>
<name>A0ABM8WR78_9BURK</name>
<protein>
    <submittedName>
        <fullName evidence="1">Uncharacterized protein</fullName>
    </submittedName>
</protein>
<sequence>MWICIRCLASIAFDAVEPGIDSFGIYFICPGCGRRNQLINVGRRGRIVLAQTGR</sequence>
<gene>
    <name evidence="1" type="ORF">LMG23994_01752</name>
</gene>
<evidence type="ECO:0000313" key="1">
    <source>
        <dbReference type="EMBL" id="CAG9169965.1"/>
    </source>
</evidence>
<comment type="caution">
    <text evidence="1">The sequence shown here is derived from an EMBL/GenBank/DDBJ whole genome shotgun (WGS) entry which is preliminary data.</text>
</comment>
<reference evidence="1 2" key="1">
    <citation type="submission" date="2021-08" db="EMBL/GenBank/DDBJ databases">
        <authorList>
            <person name="Peeters C."/>
        </authorList>
    </citation>
    <scope>NUCLEOTIDE SEQUENCE [LARGE SCALE GENOMIC DNA]</scope>
    <source>
        <strain evidence="1 2">LMG 23994</strain>
    </source>
</reference>
<accession>A0ABM8WR78</accession>
<organism evidence="1 2">
    <name type="scientific">Cupriavidus pinatubonensis</name>
    <dbReference type="NCBI Taxonomy" id="248026"/>
    <lineage>
        <taxon>Bacteria</taxon>
        <taxon>Pseudomonadati</taxon>
        <taxon>Pseudomonadota</taxon>
        <taxon>Betaproteobacteria</taxon>
        <taxon>Burkholderiales</taxon>
        <taxon>Burkholderiaceae</taxon>
        <taxon>Cupriavidus</taxon>
    </lineage>
</organism>
<dbReference type="EMBL" id="CAJZAF010000007">
    <property type="protein sequence ID" value="CAG9169965.1"/>
    <property type="molecule type" value="Genomic_DNA"/>
</dbReference>
<dbReference type="Proteomes" id="UP000701702">
    <property type="component" value="Unassembled WGS sequence"/>
</dbReference>
<evidence type="ECO:0000313" key="2">
    <source>
        <dbReference type="Proteomes" id="UP000701702"/>
    </source>
</evidence>